<protein>
    <submittedName>
        <fullName evidence="2">Uncharacterized protein</fullName>
    </submittedName>
</protein>
<dbReference type="SUPFAM" id="SSF50814">
    <property type="entry name" value="Lipocalins"/>
    <property type="match status" value="1"/>
</dbReference>
<evidence type="ECO:0000313" key="2">
    <source>
        <dbReference type="EMBL" id="CAG9802766.1"/>
    </source>
</evidence>
<evidence type="ECO:0000313" key="3">
    <source>
        <dbReference type="Proteomes" id="UP001153620"/>
    </source>
</evidence>
<dbReference type="InterPro" id="IPR012674">
    <property type="entry name" value="Calycin"/>
</dbReference>
<reference evidence="2" key="1">
    <citation type="submission" date="2022-01" db="EMBL/GenBank/DDBJ databases">
        <authorList>
            <person name="King R."/>
        </authorList>
    </citation>
    <scope>NUCLEOTIDE SEQUENCE</scope>
</reference>
<dbReference type="EMBL" id="OU895878">
    <property type="protein sequence ID" value="CAG9802766.1"/>
    <property type="molecule type" value="Genomic_DNA"/>
</dbReference>
<dbReference type="OrthoDB" id="7799086at2759"/>
<evidence type="ECO:0000256" key="1">
    <source>
        <dbReference type="SAM" id="SignalP"/>
    </source>
</evidence>
<keyword evidence="3" id="KW-1185">Reference proteome</keyword>
<dbReference type="AlphaFoldDB" id="A0A9N9RSF1"/>
<keyword evidence="1" id="KW-0732">Signal</keyword>
<dbReference type="Gene3D" id="2.40.128.20">
    <property type="match status" value="1"/>
</dbReference>
<organism evidence="2 3">
    <name type="scientific">Chironomus riparius</name>
    <dbReference type="NCBI Taxonomy" id="315576"/>
    <lineage>
        <taxon>Eukaryota</taxon>
        <taxon>Metazoa</taxon>
        <taxon>Ecdysozoa</taxon>
        <taxon>Arthropoda</taxon>
        <taxon>Hexapoda</taxon>
        <taxon>Insecta</taxon>
        <taxon>Pterygota</taxon>
        <taxon>Neoptera</taxon>
        <taxon>Endopterygota</taxon>
        <taxon>Diptera</taxon>
        <taxon>Nematocera</taxon>
        <taxon>Chironomoidea</taxon>
        <taxon>Chironomidae</taxon>
        <taxon>Chironominae</taxon>
        <taxon>Chironomus</taxon>
    </lineage>
</organism>
<proteinExistence type="predicted"/>
<feature type="chain" id="PRO_5040313503" evidence="1">
    <location>
        <begin position="18"/>
        <end position="197"/>
    </location>
</feature>
<gene>
    <name evidence="2" type="ORF">CHIRRI_LOCUS5671</name>
</gene>
<name>A0A9N9RSF1_9DIPT</name>
<feature type="signal peptide" evidence="1">
    <location>
        <begin position="1"/>
        <end position="17"/>
    </location>
</feature>
<reference evidence="2" key="2">
    <citation type="submission" date="2022-10" db="EMBL/GenBank/DDBJ databases">
        <authorList>
            <consortium name="ENA_rothamsted_submissions"/>
            <consortium name="culmorum"/>
            <person name="King R."/>
        </authorList>
    </citation>
    <scope>NUCLEOTIDE SEQUENCE</scope>
</reference>
<sequence length="197" mass="22260">MFISSLIGLCFLHVVIAQIPIIGPCPSFDCCKSPLNETIVNESNGIWYLYGGDLFFFDKNTRCQFANFSMLPDNYIYINVSHYDTLLEENRNYIIFGNYSLANGNVDTVISDLKFPLHYEIIQWTSEYIIVVSCSECGFFSKQDAGLYVYIITKSQSPLFTVTDKIFAKLEECKIPTDSIVQHSQTNCGTIILGNGC</sequence>
<dbReference type="Proteomes" id="UP001153620">
    <property type="component" value="Chromosome 2"/>
</dbReference>
<accession>A0A9N9RSF1</accession>